<keyword evidence="9" id="KW-1185">Reference proteome</keyword>
<keyword evidence="3 6" id="KW-0812">Transmembrane</keyword>
<dbReference type="Pfam" id="PF07690">
    <property type="entry name" value="MFS_1"/>
    <property type="match status" value="1"/>
</dbReference>
<dbReference type="GO" id="GO:0016020">
    <property type="term" value="C:membrane"/>
    <property type="evidence" value="ECO:0007669"/>
    <property type="project" value="UniProtKB-SubCell"/>
</dbReference>
<evidence type="ECO:0000256" key="6">
    <source>
        <dbReference type="SAM" id="Phobius"/>
    </source>
</evidence>
<evidence type="ECO:0000313" key="9">
    <source>
        <dbReference type="Proteomes" id="UP001147747"/>
    </source>
</evidence>
<feature type="transmembrane region" description="Helical" evidence="6">
    <location>
        <begin position="387"/>
        <end position="407"/>
    </location>
</feature>
<dbReference type="OrthoDB" id="3639251at2759"/>
<feature type="transmembrane region" description="Helical" evidence="6">
    <location>
        <begin position="125"/>
        <end position="143"/>
    </location>
</feature>
<dbReference type="FunFam" id="1.20.1250.20:FF:000018">
    <property type="entry name" value="MFS transporter permease"/>
    <property type="match status" value="1"/>
</dbReference>
<dbReference type="EMBL" id="JAPZBU010000009">
    <property type="protein sequence ID" value="KAJ5385692.1"/>
    <property type="molecule type" value="Genomic_DNA"/>
</dbReference>
<reference evidence="8" key="2">
    <citation type="journal article" date="2023" name="IMA Fungus">
        <title>Comparative genomic study of the Penicillium genus elucidates a diverse pangenome and 15 lateral gene transfer events.</title>
        <authorList>
            <person name="Petersen C."/>
            <person name="Sorensen T."/>
            <person name="Nielsen M.R."/>
            <person name="Sondergaard T.E."/>
            <person name="Sorensen J.L."/>
            <person name="Fitzpatrick D.A."/>
            <person name="Frisvad J.C."/>
            <person name="Nielsen K.L."/>
        </authorList>
    </citation>
    <scope>NUCLEOTIDE SEQUENCE</scope>
    <source>
        <strain evidence="8">IBT 29677</strain>
    </source>
</reference>
<dbReference type="GeneID" id="81371850"/>
<proteinExistence type="predicted"/>
<dbReference type="InterPro" id="IPR020846">
    <property type="entry name" value="MFS_dom"/>
</dbReference>
<comment type="caution">
    <text evidence="8">The sequence shown here is derived from an EMBL/GenBank/DDBJ whole genome shotgun (WGS) entry which is preliminary data.</text>
</comment>
<feature type="transmembrane region" description="Helical" evidence="6">
    <location>
        <begin position="58"/>
        <end position="76"/>
    </location>
</feature>
<keyword evidence="5 6" id="KW-0472">Membrane</keyword>
<evidence type="ECO:0000256" key="5">
    <source>
        <dbReference type="ARBA" id="ARBA00023136"/>
    </source>
</evidence>
<dbReference type="PANTHER" id="PTHR43791">
    <property type="entry name" value="PERMEASE-RELATED"/>
    <property type="match status" value="1"/>
</dbReference>
<protein>
    <recommendedName>
        <fullName evidence="7">Major facilitator superfamily (MFS) profile domain-containing protein</fullName>
    </recommendedName>
</protein>
<dbReference type="Proteomes" id="UP001147747">
    <property type="component" value="Unassembled WGS sequence"/>
</dbReference>
<feature type="transmembrane region" description="Helical" evidence="6">
    <location>
        <begin position="155"/>
        <end position="175"/>
    </location>
</feature>
<comment type="subcellular location">
    <subcellularLocation>
        <location evidence="1">Membrane</location>
        <topology evidence="1">Multi-pass membrane protein</topology>
    </subcellularLocation>
</comment>
<dbReference type="InterPro" id="IPR036259">
    <property type="entry name" value="MFS_trans_sf"/>
</dbReference>
<dbReference type="InterPro" id="IPR011701">
    <property type="entry name" value="MFS"/>
</dbReference>
<dbReference type="PROSITE" id="PS50850">
    <property type="entry name" value="MFS"/>
    <property type="match status" value="1"/>
</dbReference>
<dbReference type="PANTHER" id="PTHR43791:SF47">
    <property type="entry name" value="MAJOR FACILITATOR SUPERFAMILY (MFS) PROFILE DOMAIN-CONTAINING PROTEIN-RELATED"/>
    <property type="match status" value="1"/>
</dbReference>
<evidence type="ECO:0000256" key="4">
    <source>
        <dbReference type="ARBA" id="ARBA00022989"/>
    </source>
</evidence>
<keyword evidence="2" id="KW-0813">Transport</keyword>
<feature type="transmembrane region" description="Helical" evidence="6">
    <location>
        <begin position="419"/>
        <end position="440"/>
    </location>
</feature>
<evidence type="ECO:0000313" key="8">
    <source>
        <dbReference type="EMBL" id="KAJ5385692.1"/>
    </source>
</evidence>
<keyword evidence="4 6" id="KW-1133">Transmembrane helix</keyword>
<dbReference type="GO" id="GO:0022857">
    <property type="term" value="F:transmembrane transporter activity"/>
    <property type="evidence" value="ECO:0007669"/>
    <property type="project" value="InterPro"/>
</dbReference>
<evidence type="ECO:0000256" key="3">
    <source>
        <dbReference type="ARBA" id="ARBA00022692"/>
    </source>
</evidence>
<feature type="domain" description="Major facilitator superfamily (MFS) profile" evidence="7">
    <location>
        <begin position="58"/>
        <end position="497"/>
    </location>
</feature>
<feature type="transmembrane region" description="Helical" evidence="6">
    <location>
        <begin position="218"/>
        <end position="241"/>
    </location>
</feature>
<feature type="non-terminal residue" evidence="8">
    <location>
        <position position="497"/>
    </location>
</feature>
<feature type="transmembrane region" description="Helical" evidence="6">
    <location>
        <begin position="326"/>
        <end position="350"/>
    </location>
</feature>
<dbReference type="AlphaFoldDB" id="A0A9W9VM75"/>
<name>A0A9W9VM75_9EURO</name>
<dbReference type="SUPFAM" id="SSF103473">
    <property type="entry name" value="MFS general substrate transporter"/>
    <property type="match status" value="1"/>
</dbReference>
<feature type="transmembrane region" description="Helical" evidence="6">
    <location>
        <begin position="96"/>
        <end position="118"/>
    </location>
</feature>
<feature type="transmembrane region" description="Helical" evidence="6">
    <location>
        <begin position="187"/>
        <end position="206"/>
    </location>
</feature>
<reference evidence="8" key="1">
    <citation type="submission" date="2022-12" db="EMBL/GenBank/DDBJ databases">
        <authorList>
            <person name="Petersen C."/>
        </authorList>
    </citation>
    <scope>NUCLEOTIDE SEQUENCE</scope>
    <source>
        <strain evidence="8">IBT 29677</strain>
    </source>
</reference>
<evidence type="ECO:0000256" key="2">
    <source>
        <dbReference type="ARBA" id="ARBA00022448"/>
    </source>
</evidence>
<evidence type="ECO:0000259" key="7">
    <source>
        <dbReference type="PROSITE" id="PS50850"/>
    </source>
</evidence>
<feature type="transmembrane region" description="Helical" evidence="6">
    <location>
        <begin position="362"/>
        <end position="381"/>
    </location>
</feature>
<organism evidence="8 9">
    <name type="scientific">Penicillium cosmopolitanum</name>
    <dbReference type="NCBI Taxonomy" id="1131564"/>
    <lineage>
        <taxon>Eukaryota</taxon>
        <taxon>Fungi</taxon>
        <taxon>Dikarya</taxon>
        <taxon>Ascomycota</taxon>
        <taxon>Pezizomycotina</taxon>
        <taxon>Eurotiomycetes</taxon>
        <taxon>Eurotiomycetidae</taxon>
        <taxon>Eurotiales</taxon>
        <taxon>Aspergillaceae</taxon>
        <taxon>Penicillium</taxon>
    </lineage>
</organism>
<evidence type="ECO:0000256" key="1">
    <source>
        <dbReference type="ARBA" id="ARBA00004141"/>
    </source>
</evidence>
<dbReference type="Gene3D" id="1.20.1250.20">
    <property type="entry name" value="MFS general substrate transporter like domains"/>
    <property type="match status" value="2"/>
</dbReference>
<feature type="transmembrane region" description="Helical" evidence="6">
    <location>
        <begin position="294"/>
        <end position="320"/>
    </location>
</feature>
<dbReference type="RefSeq" id="XP_056483490.1">
    <property type="nucleotide sequence ID" value="XM_056632870.1"/>
</dbReference>
<accession>A0A9W9VM75</accession>
<feature type="transmembrane region" description="Helical" evidence="6">
    <location>
        <begin position="452"/>
        <end position="473"/>
    </location>
</feature>
<sequence>NLLLHAKMAETPSKPPGAIHLENVEDVPKDLAAEILEDQARYTPQEIRRMKRQIDWRVIPSLGLMFGISLMDRSNVSNAAIAGMREDLHLETGYRYSLVTLCFFVTYVIVQAPMTIVCRKLGPRLFLPGVCAIWGGVIVGFGFSQNWTTLVGLRLLLGCLEAGFFPGSVYLLSTWYTRYETAKRYSLFYLIGVVYSSLSGILSYGLMQMDNVGGISGWRWIFILEGIITVSIAVFAFFLMVKFPDQERKSPSFRFLKGEELEFVISRIQRDRGDVEPEAFTWSKFLKPALDLEIWGFALMQFHMEFITLTRYIVFLPIILRDTLGFGIAASQCLVCPPYVAAAVLMMFTAWYGDRLHVRGPLIIMNCFIALIGLPIAGFANNPWVRYFGIFVSVAAVNSCIPTIMTYQANNIRGQWKRAFCSASLTGIAGIGGISGSLVYRSQDAPGYVPGVSTTIGCTGLTVVTCCALMAYFRSANKKADRGELIINGDEAFRFTL</sequence>
<gene>
    <name evidence="8" type="ORF">N7509_008233</name>
</gene>